<dbReference type="PRINTS" id="PR00080">
    <property type="entry name" value="SDRFAMILY"/>
</dbReference>
<protein>
    <submittedName>
        <fullName evidence="3">3alpha(Or 20beta)-hydroxysteroid dehydrogenase</fullName>
    </submittedName>
</protein>
<comment type="similarity">
    <text evidence="1">Belongs to the short-chain dehydrogenases/reductases (SDR) family.</text>
</comment>
<dbReference type="Pfam" id="PF13561">
    <property type="entry name" value="adh_short_C2"/>
    <property type="match status" value="1"/>
</dbReference>
<organism evidence="3 4">
    <name type="scientific">Arthrobacter cupressi</name>
    <dbReference type="NCBI Taxonomy" id="1045773"/>
    <lineage>
        <taxon>Bacteria</taxon>
        <taxon>Bacillati</taxon>
        <taxon>Actinomycetota</taxon>
        <taxon>Actinomycetes</taxon>
        <taxon>Micrococcales</taxon>
        <taxon>Micrococcaceae</taxon>
        <taxon>Arthrobacter</taxon>
    </lineage>
</organism>
<dbReference type="PROSITE" id="PS00061">
    <property type="entry name" value="ADH_SHORT"/>
    <property type="match status" value="1"/>
</dbReference>
<dbReference type="STRING" id="1045773.SAMN05216555_10370"/>
<evidence type="ECO:0000256" key="2">
    <source>
        <dbReference type="ARBA" id="ARBA00023002"/>
    </source>
</evidence>
<dbReference type="EMBL" id="FNEI01000003">
    <property type="protein sequence ID" value="SDI55239.1"/>
    <property type="molecule type" value="Genomic_DNA"/>
</dbReference>
<dbReference type="PANTHER" id="PTHR42760:SF133">
    <property type="entry name" value="3-OXOACYL-[ACYL-CARRIER-PROTEIN] REDUCTASE"/>
    <property type="match status" value="1"/>
</dbReference>
<dbReference type="InterPro" id="IPR036291">
    <property type="entry name" value="NAD(P)-bd_dom_sf"/>
</dbReference>
<keyword evidence="4" id="KW-1185">Reference proteome</keyword>
<dbReference type="AlphaFoldDB" id="A0A1G8LHN4"/>
<accession>A0A1G8LHN4</accession>
<evidence type="ECO:0000313" key="4">
    <source>
        <dbReference type="Proteomes" id="UP000182130"/>
    </source>
</evidence>
<keyword evidence="2" id="KW-0560">Oxidoreductase</keyword>
<evidence type="ECO:0000313" key="3">
    <source>
        <dbReference type="EMBL" id="SDI55239.1"/>
    </source>
</evidence>
<dbReference type="Proteomes" id="UP000182130">
    <property type="component" value="Unassembled WGS sequence"/>
</dbReference>
<dbReference type="FunFam" id="3.40.50.720:FF:000084">
    <property type="entry name" value="Short-chain dehydrogenase reductase"/>
    <property type="match status" value="1"/>
</dbReference>
<proteinExistence type="inferred from homology"/>
<reference evidence="4" key="1">
    <citation type="submission" date="2016-10" db="EMBL/GenBank/DDBJ databases">
        <authorList>
            <person name="Varghese N."/>
            <person name="Submissions S."/>
        </authorList>
    </citation>
    <scope>NUCLEOTIDE SEQUENCE [LARGE SCALE GENOMIC DNA]</scope>
    <source>
        <strain evidence="4">CGMCC 1.10783</strain>
    </source>
</reference>
<dbReference type="SUPFAM" id="SSF51735">
    <property type="entry name" value="NAD(P)-binding Rossmann-fold domains"/>
    <property type="match status" value="1"/>
</dbReference>
<dbReference type="InterPro" id="IPR020904">
    <property type="entry name" value="Sc_DH/Rdtase_CS"/>
</dbReference>
<dbReference type="PANTHER" id="PTHR42760">
    <property type="entry name" value="SHORT-CHAIN DEHYDROGENASES/REDUCTASES FAMILY MEMBER"/>
    <property type="match status" value="1"/>
</dbReference>
<name>A0A1G8LHN4_9MICC</name>
<dbReference type="InterPro" id="IPR002347">
    <property type="entry name" value="SDR_fam"/>
</dbReference>
<sequence>MGFDVAVGEGPALVDELGADRFHFLAQRTVTSASDWADVVRECEITHGAPNVLVNNAGIFRSTRVESVSERDYRTVIEVNQVGPFLGMRAVIPAMRYAGGGSIINICSTSGLVAFEDNFAYVASKWAVRGMTKAAALELAADGIRVNAVCPGETETPMLLNSSEPGTALPPESFPFGRWARPEEIASAVLFLASDEASYMSGSEVVVDGAYTAA</sequence>
<dbReference type="Gene3D" id="3.40.50.720">
    <property type="entry name" value="NAD(P)-binding Rossmann-like Domain"/>
    <property type="match status" value="1"/>
</dbReference>
<evidence type="ECO:0000256" key="1">
    <source>
        <dbReference type="ARBA" id="ARBA00006484"/>
    </source>
</evidence>
<gene>
    <name evidence="3" type="ORF">SAMN05216555_10370</name>
</gene>
<dbReference type="PRINTS" id="PR00081">
    <property type="entry name" value="GDHRDH"/>
</dbReference>
<dbReference type="GO" id="GO:0016616">
    <property type="term" value="F:oxidoreductase activity, acting on the CH-OH group of donors, NAD or NADP as acceptor"/>
    <property type="evidence" value="ECO:0007669"/>
    <property type="project" value="TreeGrafter"/>
</dbReference>